<evidence type="ECO:0000313" key="3">
    <source>
        <dbReference type="EMBL" id="GII47810.1"/>
    </source>
</evidence>
<dbReference type="InterPro" id="IPR050267">
    <property type="entry name" value="Anti-sigma-factor_SerPK"/>
</dbReference>
<dbReference type="PANTHER" id="PTHR35526">
    <property type="entry name" value="ANTI-SIGMA-F FACTOR RSBW-RELATED"/>
    <property type="match status" value="1"/>
</dbReference>
<reference evidence="3" key="1">
    <citation type="submission" date="2021-01" db="EMBL/GenBank/DDBJ databases">
        <title>Whole genome shotgun sequence of Planotetraspora silvatica NBRC 100141.</title>
        <authorList>
            <person name="Komaki H."/>
            <person name="Tamura T."/>
        </authorList>
    </citation>
    <scope>NUCLEOTIDE SEQUENCE</scope>
    <source>
        <strain evidence="3">NBRC 100141</strain>
    </source>
</reference>
<proteinExistence type="predicted"/>
<dbReference type="Gene3D" id="3.30.565.10">
    <property type="entry name" value="Histidine kinase-like ATPase, C-terminal domain"/>
    <property type="match status" value="1"/>
</dbReference>
<name>A0A8J3XP27_9ACTN</name>
<dbReference type="EMBL" id="BOOQ01000027">
    <property type="protein sequence ID" value="GII47810.1"/>
    <property type="molecule type" value="Genomic_DNA"/>
</dbReference>
<comment type="caution">
    <text evidence="3">The sequence shown here is derived from an EMBL/GenBank/DDBJ whole genome shotgun (WGS) entry which is preliminary data.</text>
</comment>
<feature type="domain" description="Histidine kinase/HSP90-like ATPase" evidence="2">
    <location>
        <begin position="13"/>
        <end position="122"/>
    </location>
</feature>
<dbReference type="PANTHER" id="PTHR35526:SF3">
    <property type="entry name" value="ANTI-SIGMA-F FACTOR RSBW"/>
    <property type="match status" value="1"/>
</dbReference>
<dbReference type="GO" id="GO:0004674">
    <property type="term" value="F:protein serine/threonine kinase activity"/>
    <property type="evidence" value="ECO:0007669"/>
    <property type="project" value="UniProtKB-KW"/>
</dbReference>
<dbReference type="CDD" id="cd16936">
    <property type="entry name" value="HATPase_RsbW-like"/>
    <property type="match status" value="1"/>
</dbReference>
<keyword evidence="1" id="KW-0723">Serine/threonine-protein kinase</keyword>
<dbReference type="RefSeq" id="WP_203976663.1">
    <property type="nucleotide sequence ID" value="NZ_BAAAKY010000027.1"/>
</dbReference>
<dbReference type="AlphaFoldDB" id="A0A8J3XP27"/>
<keyword evidence="1" id="KW-0418">Kinase</keyword>
<dbReference type="Proteomes" id="UP000644610">
    <property type="component" value="Unassembled WGS sequence"/>
</dbReference>
<dbReference type="InterPro" id="IPR003594">
    <property type="entry name" value="HATPase_dom"/>
</dbReference>
<organism evidence="3 4">
    <name type="scientific">Planotetraspora silvatica</name>
    <dbReference type="NCBI Taxonomy" id="234614"/>
    <lineage>
        <taxon>Bacteria</taxon>
        <taxon>Bacillati</taxon>
        <taxon>Actinomycetota</taxon>
        <taxon>Actinomycetes</taxon>
        <taxon>Streptosporangiales</taxon>
        <taxon>Streptosporangiaceae</taxon>
        <taxon>Planotetraspora</taxon>
    </lineage>
</organism>
<keyword evidence="1" id="KW-0808">Transferase</keyword>
<evidence type="ECO:0000256" key="1">
    <source>
        <dbReference type="ARBA" id="ARBA00022527"/>
    </source>
</evidence>
<gene>
    <name evidence="3" type="ORF">Psi02_42340</name>
</gene>
<sequence length="134" mass="14314">MLAWRMSRFFLGSPASVTEARRFVTAFLRDWPCLEAAELIVSELATNAVRHSASGRFGGRFMVTIRVVSNGLWLGVLDEGGPHSPQLSAGSDDEGGRGLMLVSALAAQWGVCGDEHGRTVWAVLSTVPALVASE</sequence>
<dbReference type="InterPro" id="IPR036890">
    <property type="entry name" value="HATPase_C_sf"/>
</dbReference>
<evidence type="ECO:0000313" key="4">
    <source>
        <dbReference type="Proteomes" id="UP000644610"/>
    </source>
</evidence>
<dbReference type="SUPFAM" id="SSF55874">
    <property type="entry name" value="ATPase domain of HSP90 chaperone/DNA topoisomerase II/histidine kinase"/>
    <property type="match status" value="1"/>
</dbReference>
<accession>A0A8J3XP27</accession>
<keyword evidence="4" id="KW-1185">Reference proteome</keyword>
<evidence type="ECO:0000259" key="2">
    <source>
        <dbReference type="Pfam" id="PF13581"/>
    </source>
</evidence>
<dbReference type="Pfam" id="PF13581">
    <property type="entry name" value="HATPase_c_2"/>
    <property type="match status" value="1"/>
</dbReference>
<protein>
    <recommendedName>
        <fullName evidence="2">Histidine kinase/HSP90-like ATPase domain-containing protein</fullName>
    </recommendedName>
</protein>